<feature type="compositionally biased region" description="Basic and acidic residues" evidence="1">
    <location>
        <begin position="94"/>
        <end position="105"/>
    </location>
</feature>
<gene>
    <name evidence="2" type="ORF">OUZ56_012510</name>
</gene>
<comment type="caution">
    <text evidence="2">The sequence shown here is derived from an EMBL/GenBank/DDBJ whole genome shotgun (WGS) entry which is preliminary data.</text>
</comment>
<protein>
    <submittedName>
        <fullName evidence="2">Uncharacterized protein</fullName>
    </submittedName>
</protein>
<accession>A0ABQ9Z380</accession>
<organism evidence="2 3">
    <name type="scientific">Daphnia magna</name>
    <dbReference type="NCBI Taxonomy" id="35525"/>
    <lineage>
        <taxon>Eukaryota</taxon>
        <taxon>Metazoa</taxon>
        <taxon>Ecdysozoa</taxon>
        <taxon>Arthropoda</taxon>
        <taxon>Crustacea</taxon>
        <taxon>Branchiopoda</taxon>
        <taxon>Diplostraca</taxon>
        <taxon>Cladocera</taxon>
        <taxon>Anomopoda</taxon>
        <taxon>Daphniidae</taxon>
        <taxon>Daphnia</taxon>
    </lineage>
</organism>
<feature type="region of interest" description="Disordered" evidence="1">
    <location>
        <begin position="84"/>
        <end position="105"/>
    </location>
</feature>
<proteinExistence type="predicted"/>
<sequence>MEELYAVVVYKNVLDYEIIPANEVPQLLLDSPANQTELRRMALIDLDREIDYLLGGSYHQPNQYRKRKILHFISVRDHFVGSKWGKKPIGSKKPVTDPDYRFLPR</sequence>
<evidence type="ECO:0000313" key="3">
    <source>
        <dbReference type="Proteomes" id="UP001234178"/>
    </source>
</evidence>
<dbReference type="EMBL" id="JAOYFB010000002">
    <property type="protein sequence ID" value="KAK4007350.1"/>
    <property type="molecule type" value="Genomic_DNA"/>
</dbReference>
<dbReference type="Proteomes" id="UP001234178">
    <property type="component" value="Unassembled WGS sequence"/>
</dbReference>
<reference evidence="2 3" key="1">
    <citation type="journal article" date="2023" name="Nucleic Acids Res.">
        <title>The hologenome of Daphnia magna reveals possible DNA methylation and microbiome-mediated evolution of the host genome.</title>
        <authorList>
            <person name="Chaturvedi A."/>
            <person name="Li X."/>
            <person name="Dhandapani V."/>
            <person name="Marshall H."/>
            <person name="Kissane S."/>
            <person name="Cuenca-Cambronero M."/>
            <person name="Asole G."/>
            <person name="Calvet F."/>
            <person name="Ruiz-Romero M."/>
            <person name="Marangio P."/>
            <person name="Guigo R."/>
            <person name="Rago D."/>
            <person name="Mirbahai L."/>
            <person name="Eastwood N."/>
            <person name="Colbourne J.K."/>
            <person name="Zhou J."/>
            <person name="Mallon E."/>
            <person name="Orsini L."/>
        </authorList>
    </citation>
    <scope>NUCLEOTIDE SEQUENCE [LARGE SCALE GENOMIC DNA]</scope>
    <source>
        <strain evidence="2">LRV0_1</strain>
    </source>
</reference>
<keyword evidence="3" id="KW-1185">Reference proteome</keyword>
<name>A0ABQ9Z380_9CRUS</name>
<evidence type="ECO:0000313" key="2">
    <source>
        <dbReference type="EMBL" id="KAK4007350.1"/>
    </source>
</evidence>
<evidence type="ECO:0000256" key="1">
    <source>
        <dbReference type="SAM" id="MobiDB-lite"/>
    </source>
</evidence>